<name>A0A7T9DJ76_9ARCH</name>
<dbReference type="AlphaFoldDB" id="A0A7T9DJ76"/>
<gene>
    <name evidence="7" type="ORF">IPJ89_04265</name>
</gene>
<reference evidence="7" key="1">
    <citation type="submission" date="2020-11" db="EMBL/GenBank/DDBJ databases">
        <title>Connecting structure to function with the recovery of over 1000 high-quality activated sludge metagenome-assembled genomes encoding full-length rRNA genes using long-read sequencing.</title>
        <authorList>
            <person name="Singleton C.M."/>
            <person name="Petriglieri F."/>
            <person name="Kristensen J.M."/>
            <person name="Kirkegaard R.H."/>
            <person name="Michaelsen T.Y."/>
            <person name="Andersen M.H."/>
            <person name="Karst S.M."/>
            <person name="Dueholm M.S."/>
            <person name="Nielsen P.H."/>
            <person name="Albertsen M."/>
        </authorList>
    </citation>
    <scope>NUCLEOTIDE SEQUENCE</scope>
    <source>
        <strain evidence="7">Fred_18-Q3-R57-64_BAT3C.431</strain>
    </source>
</reference>
<dbReference type="SUPFAM" id="SSF53335">
    <property type="entry name" value="S-adenosyl-L-methionine-dependent methyltransferases"/>
    <property type="match status" value="1"/>
</dbReference>
<dbReference type="Gene3D" id="3.30.300.110">
    <property type="entry name" value="Met-10+ protein-like domains"/>
    <property type="match status" value="1"/>
</dbReference>
<proteinExistence type="predicted"/>
<dbReference type="InterPro" id="IPR029063">
    <property type="entry name" value="SAM-dependent_MTases_sf"/>
</dbReference>
<dbReference type="PANTHER" id="PTHR23245">
    <property type="entry name" value="TRNA METHYLTRANSFERASE"/>
    <property type="match status" value="1"/>
</dbReference>
<evidence type="ECO:0000256" key="5">
    <source>
        <dbReference type="ARBA" id="ARBA00022694"/>
    </source>
</evidence>
<dbReference type="PANTHER" id="PTHR23245:SF36">
    <property type="entry name" value="TRNA (GUANINE(37)-N1)-METHYLTRANSFERASE"/>
    <property type="match status" value="1"/>
</dbReference>
<keyword evidence="3" id="KW-0808">Transferase</keyword>
<protein>
    <recommendedName>
        <fullName evidence="6">SAM-dependent methyltransferase TRM5/TYW2-type domain-containing protein</fullName>
    </recommendedName>
</protein>
<dbReference type="Gene3D" id="3.40.50.150">
    <property type="entry name" value="Vaccinia Virus protein VP39"/>
    <property type="match status" value="1"/>
</dbReference>
<keyword evidence="4" id="KW-0949">S-adenosyl-L-methionine</keyword>
<evidence type="ECO:0000256" key="4">
    <source>
        <dbReference type="ARBA" id="ARBA00022691"/>
    </source>
</evidence>
<evidence type="ECO:0000256" key="1">
    <source>
        <dbReference type="ARBA" id="ARBA00022490"/>
    </source>
</evidence>
<organism evidence="7">
    <name type="scientific">Candidatus Iainarchaeum sp</name>
    <dbReference type="NCBI Taxonomy" id="3101447"/>
    <lineage>
        <taxon>Archaea</taxon>
        <taxon>Candidatus Iainarchaeota</taxon>
        <taxon>Candidatus Iainarchaeia</taxon>
        <taxon>Candidatus Iainarchaeales</taxon>
        <taxon>Candidatus Iainarchaeaceae</taxon>
        <taxon>Candidatus Iainarchaeum</taxon>
    </lineage>
</organism>
<dbReference type="Pfam" id="PF02475">
    <property type="entry name" value="TRM5-TYW2_MTfase"/>
    <property type="match status" value="1"/>
</dbReference>
<keyword evidence="1" id="KW-0963">Cytoplasm</keyword>
<dbReference type="GO" id="GO:0002939">
    <property type="term" value="P:tRNA N1-guanine methylation"/>
    <property type="evidence" value="ECO:0007669"/>
    <property type="project" value="TreeGrafter"/>
</dbReference>
<evidence type="ECO:0000256" key="2">
    <source>
        <dbReference type="ARBA" id="ARBA00022603"/>
    </source>
</evidence>
<evidence type="ECO:0000256" key="3">
    <source>
        <dbReference type="ARBA" id="ARBA00022679"/>
    </source>
</evidence>
<keyword evidence="5" id="KW-0819">tRNA processing</keyword>
<dbReference type="InterPro" id="IPR056744">
    <property type="entry name" value="TRM5/TYW2-like_N"/>
</dbReference>
<dbReference type="GO" id="GO:0008175">
    <property type="term" value="F:tRNA methyltransferase activity"/>
    <property type="evidence" value="ECO:0007669"/>
    <property type="project" value="TreeGrafter"/>
</dbReference>
<dbReference type="EMBL" id="CP064981">
    <property type="protein sequence ID" value="QQR92342.1"/>
    <property type="molecule type" value="Genomic_DNA"/>
</dbReference>
<dbReference type="GO" id="GO:0005737">
    <property type="term" value="C:cytoplasm"/>
    <property type="evidence" value="ECO:0007669"/>
    <property type="project" value="TreeGrafter"/>
</dbReference>
<dbReference type="InterPro" id="IPR030382">
    <property type="entry name" value="MeTrfase_TRM5/TYW2"/>
</dbReference>
<dbReference type="InterPro" id="IPR056743">
    <property type="entry name" value="TRM5-TYW2-like_MTfase"/>
</dbReference>
<sequence>MTHAPSFRELLTQILSPAELKEAIFAYDVLGKLALIEIPRKLQKKKKKIASALLHAVKNVESVYEKVGGHEGKFRLEKVRFLAGKKISSTAYKEWNCEFELMPGKVFFSPRLSTERQRIASYVKKGETVAVFFAGVGPYAITLAKHAKPARVFAIEWNPDAIPWLEMNVRKNKVQDIVIPMHADVKKVGHILGQCDHVIMPAPESATKYLAAAVNCLSPAGGTIHCYAFVSNKKPLHEMWKKLEKGLQEVKGSARVEDIRKVLQFSPRKVQMCAVLRVKGGKRTQTK</sequence>
<feature type="domain" description="SAM-dependent methyltransferase TRM5/TYW2-type" evidence="6">
    <location>
        <begin position="27"/>
        <end position="280"/>
    </location>
</feature>
<evidence type="ECO:0000313" key="7">
    <source>
        <dbReference type="EMBL" id="QQR92342.1"/>
    </source>
</evidence>
<accession>A0A7T9DJ76</accession>
<evidence type="ECO:0000259" key="6">
    <source>
        <dbReference type="PROSITE" id="PS51684"/>
    </source>
</evidence>
<dbReference type="PROSITE" id="PS51684">
    <property type="entry name" value="SAM_MT_TRM5_TYW2"/>
    <property type="match status" value="1"/>
</dbReference>
<dbReference type="Proteomes" id="UP000596004">
    <property type="component" value="Chromosome"/>
</dbReference>
<keyword evidence="2" id="KW-0489">Methyltransferase</keyword>
<dbReference type="Pfam" id="PF25133">
    <property type="entry name" value="TYW2_N_2"/>
    <property type="match status" value="1"/>
</dbReference>